<organism evidence="1">
    <name type="scientific">marine sediment metagenome</name>
    <dbReference type="NCBI Taxonomy" id="412755"/>
    <lineage>
        <taxon>unclassified sequences</taxon>
        <taxon>metagenomes</taxon>
        <taxon>ecological metagenomes</taxon>
    </lineage>
</organism>
<protein>
    <submittedName>
        <fullName evidence="1">Uncharacterized protein</fullName>
    </submittedName>
</protein>
<name>A0A0F9T6R7_9ZZZZ</name>
<evidence type="ECO:0000313" key="1">
    <source>
        <dbReference type="EMBL" id="KKN74874.1"/>
    </source>
</evidence>
<reference evidence="1" key="1">
    <citation type="journal article" date="2015" name="Nature">
        <title>Complex archaea that bridge the gap between prokaryotes and eukaryotes.</title>
        <authorList>
            <person name="Spang A."/>
            <person name="Saw J.H."/>
            <person name="Jorgensen S.L."/>
            <person name="Zaremba-Niedzwiedzka K."/>
            <person name="Martijn J."/>
            <person name="Lind A.E."/>
            <person name="van Eijk R."/>
            <person name="Schleper C."/>
            <person name="Guy L."/>
            <person name="Ettema T.J."/>
        </authorList>
    </citation>
    <scope>NUCLEOTIDE SEQUENCE</scope>
</reference>
<proteinExistence type="predicted"/>
<accession>A0A0F9T6R7</accession>
<dbReference type="EMBL" id="LAZR01000319">
    <property type="protein sequence ID" value="KKN74874.1"/>
    <property type="molecule type" value="Genomic_DNA"/>
</dbReference>
<gene>
    <name evidence="1" type="ORF">LCGC14_0386230</name>
</gene>
<sequence>MSTNKGNPCVYSAGPILCQEGVCASCEVHHKNLPLCQNNTLIVCTNEHQECSRCQVGLEWAGKMALMQDAWVLKREGPFTPLSEAEDIE</sequence>
<comment type="caution">
    <text evidence="1">The sequence shown here is derived from an EMBL/GenBank/DDBJ whole genome shotgun (WGS) entry which is preliminary data.</text>
</comment>
<dbReference type="AlphaFoldDB" id="A0A0F9T6R7"/>